<protein>
    <submittedName>
        <fullName evidence="1">Uncharacterized protein</fullName>
    </submittedName>
</protein>
<reference evidence="1 2" key="1">
    <citation type="submission" date="2020-08" db="EMBL/GenBank/DDBJ databases">
        <title>Genomic Encyclopedia of Type Strains, Phase IV (KMG-IV): sequencing the most valuable type-strain genomes for metagenomic binning, comparative biology and taxonomic classification.</title>
        <authorList>
            <person name="Goeker M."/>
        </authorList>
    </citation>
    <scope>NUCLEOTIDE SEQUENCE [LARGE SCALE GENOMIC DNA]</scope>
    <source>
        <strain evidence="1 2">DSM 17976</strain>
    </source>
</reference>
<proteinExistence type="predicted"/>
<dbReference type="AlphaFoldDB" id="A0A7W6ETF5"/>
<name>A0A7W6ETF5_9BACT</name>
<accession>A0A7W6ETF5</accession>
<comment type="caution">
    <text evidence="1">The sequence shown here is derived from an EMBL/GenBank/DDBJ whole genome shotgun (WGS) entry which is preliminary data.</text>
</comment>
<evidence type="ECO:0000313" key="1">
    <source>
        <dbReference type="EMBL" id="MBB3841532.1"/>
    </source>
</evidence>
<keyword evidence="2" id="KW-1185">Reference proteome</keyword>
<organism evidence="1 2">
    <name type="scientific">Runella defluvii</name>
    <dbReference type="NCBI Taxonomy" id="370973"/>
    <lineage>
        <taxon>Bacteria</taxon>
        <taxon>Pseudomonadati</taxon>
        <taxon>Bacteroidota</taxon>
        <taxon>Cytophagia</taxon>
        <taxon>Cytophagales</taxon>
        <taxon>Spirosomataceae</taxon>
        <taxon>Runella</taxon>
    </lineage>
</organism>
<sequence length="43" mass="4975">MKLVYPIFLTHQVFRPALGVVFTPPWSYAQLNNSPMTPIQEEI</sequence>
<dbReference type="Proteomes" id="UP000541352">
    <property type="component" value="Unassembled WGS sequence"/>
</dbReference>
<evidence type="ECO:0000313" key="2">
    <source>
        <dbReference type="Proteomes" id="UP000541352"/>
    </source>
</evidence>
<gene>
    <name evidence="1" type="ORF">FHS57_005560</name>
</gene>
<dbReference type="EMBL" id="JACIBY010000018">
    <property type="protein sequence ID" value="MBB3841532.1"/>
    <property type="molecule type" value="Genomic_DNA"/>
</dbReference>